<organism evidence="1 2">
    <name type="scientific">Limosilactobacillus walteri</name>
    <dbReference type="NCBI Taxonomy" id="2268022"/>
    <lineage>
        <taxon>Bacteria</taxon>
        <taxon>Bacillati</taxon>
        <taxon>Bacillota</taxon>
        <taxon>Bacilli</taxon>
        <taxon>Lactobacillales</taxon>
        <taxon>Lactobacillaceae</taxon>
        <taxon>Limosilactobacillus</taxon>
    </lineage>
</organism>
<evidence type="ECO:0000313" key="2">
    <source>
        <dbReference type="Proteomes" id="UP000704341"/>
    </source>
</evidence>
<accession>A0ABR8P888</accession>
<gene>
    <name evidence="1" type="ORF">DTK66_07245</name>
</gene>
<dbReference type="Proteomes" id="UP000704341">
    <property type="component" value="Unassembled WGS sequence"/>
</dbReference>
<dbReference type="EMBL" id="QORN01000028">
    <property type="protein sequence ID" value="MBD5806887.1"/>
    <property type="molecule type" value="Genomic_DNA"/>
</dbReference>
<reference evidence="1 2" key="1">
    <citation type="submission" date="2018-07" db="EMBL/GenBank/DDBJ databases">
        <title>Phylogenomic Insights into understanding Host Adaptation of Lactobacillus reuteri by a novel species, Lactobacillus spp. M31.</title>
        <authorList>
            <person name="Sharma S."/>
            <person name="Patil P."/>
            <person name="Korpole S."/>
            <person name="Patil P.B."/>
        </authorList>
    </citation>
    <scope>NUCLEOTIDE SEQUENCE [LARGE SCALE GENOMIC DNA]</scope>
    <source>
        <strain evidence="1 2">M31</strain>
    </source>
</reference>
<sequence>MEVTPMVKLSLEFVKGIYAWGFPIDIYLQCKQITPEQYQEITGKPYQQA</sequence>
<dbReference type="InterPro" id="IPR010022">
    <property type="entry name" value="XkdX"/>
</dbReference>
<protein>
    <submittedName>
        <fullName evidence="1">XkdX family protein</fullName>
    </submittedName>
</protein>
<name>A0ABR8P888_9LACO</name>
<dbReference type="Pfam" id="PF09693">
    <property type="entry name" value="Phage_XkdX"/>
    <property type="match status" value="1"/>
</dbReference>
<comment type="caution">
    <text evidence="1">The sequence shown here is derived from an EMBL/GenBank/DDBJ whole genome shotgun (WGS) entry which is preliminary data.</text>
</comment>
<evidence type="ECO:0000313" key="1">
    <source>
        <dbReference type="EMBL" id="MBD5806887.1"/>
    </source>
</evidence>
<proteinExistence type="predicted"/>
<keyword evidence="2" id="KW-1185">Reference proteome</keyword>